<dbReference type="PANTHER" id="PTHR31793">
    <property type="entry name" value="4-HYDROXYBENZOYL-COA THIOESTERASE FAMILY MEMBER"/>
    <property type="match status" value="1"/>
</dbReference>
<protein>
    <submittedName>
        <fullName evidence="4">Acyl-CoA thioesterase</fullName>
    </submittedName>
</protein>
<dbReference type="EMBL" id="CP049075">
    <property type="protein sequence ID" value="QLI05049.1"/>
    <property type="molecule type" value="Genomic_DNA"/>
</dbReference>
<keyword evidence="2" id="KW-0378">Hydrolase</keyword>
<evidence type="ECO:0000256" key="2">
    <source>
        <dbReference type="ARBA" id="ARBA00022801"/>
    </source>
</evidence>
<organism evidence="4 5">
    <name type="scientific">Candidatus Campylobacter infans</name>
    <dbReference type="NCBI Taxonomy" id="2561898"/>
    <lineage>
        <taxon>Bacteria</taxon>
        <taxon>Pseudomonadati</taxon>
        <taxon>Campylobacterota</taxon>
        <taxon>Epsilonproteobacteria</taxon>
        <taxon>Campylobacterales</taxon>
        <taxon>Campylobacteraceae</taxon>
        <taxon>Campylobacter</taxon>
    </lineage>
</organism>
<keyword evidence="5" id="KW-1185">Reference proteome</keyword>
<dbReference type="InterPro" id="IPR006684">
    <property type="entry name" value="YbgC/YbaW"/>
</dbReference>
<dbReference type="GO" id="GO:0047617">
    <property type="term" value="F:fatty acyl-CoA hydrolase activity"/>
    <property type="evidence" value="ECO:0007669"/>
    <property type="project" value="TreeGrafter"/>
</dbReference>
<dbReference type="SUPFAM" id="SSF54637">
    <property type="entry name" value="Thioesterase/thiol ester dehydrase-isomerase"/>
    <property type="match status" value="1"/>
</dbReference>
<dbReference type="InterPro" id="IPR008272">
    <property type="entry name" value="HB-CoA_thioesterase_AS"/>
</dbReference>
<reference evidence="4 5" key="1">
    <citation type="submission" date="2020-02" db="EMBL/GenBank/DDBJ databases">
        <title>Complete genome sequence of the novel Campylobacter species Candidatus Campylobacter infans.</title>
        <authorList>
            <person name="Duim B."/>
            <person name="Zomer A."/>
            <person name="van der Graaf L."/>
            <person name="Wagenaar J."/>
        </authorList>
    </citation>
    <scope>NUCLEOTIDE SEQUENCE [LARGE SCALE GENOMIC DNA]</scope>
    <source>
        <strain evidence="4 5">19S00001</strain>
    </source>
</reference>
<evidence type="ECO:0000259" key="3">
    <source>
        <dbReference type="Pfam" id="PF03061"/>
    </source>
</evidence>
<accession>A0A7H9CJV4</accession>
<comment type="similarity">
    <text evidence="1">Belongs to the 4-hydroxybenzoyl-CoA thioesterase family.</text>
</comment>
<dbReference type="CDD" id="cd00586">
    <property type="entry name" value="4HBT"/>
    <property type="match status" value="1"/>
</dbReference>
<dbReference type="RefSeq" id="WP_179975638.1">
    <property type="nucleotide sequence ID" value="NZ_CP049075.1"/>
</dbReference>
<dbReference type="Pfam" id="PF03061">
    <property type="entry name" value="4HBT"/>
    <property type="match status" value="1"/>
</dbReference>
<evidence type="ECO:0000256" key="1">
    <source>
        <dbReference type="ARBA" id="ARBA00005953"/>
    </source>
</evidence>
<dbReference type="NCBIfam" id="TIGR00051">
    <property type="entry name" value="YbgC/FadM family acyl-CoA thioesterase"/>
    <property type="match status" value="1"/>
</dbReference>
<feature type="domain" description="Thioesterase" evidence="3">
    <location>
        <begin position="13"/>
        <end position="93"/>
    </location>
</feature>
<dbReference type="InterPro" id="IPR029069">
    <property type="entry name" value="HotDog_dom_sf"/>
</dbReference>
<dbReference type="KEGG" id="cinf:CINF_0524"/>
<dbReference type="AlphaFoldDB" id="A0A7H9CJV4"/>
<dbReference type="PROSITE" id="PS01328">
    <property type="entry name" value="4HBCOA_THIOESTERASE"/>
    <property type="match status" value="1"/>
</dbReference>
<evidence type="ECO:0000313" key="5">
    <source>
        <dbReference type="Proteomes" id="UP000509414"/>
    </source>
</evidence>
<dbReference type="InterPro" id="IPR050563">
    <property type="entry name" value="4-hydroxybenzoyl-CoA_TE"/>
</dbReference>
<dbReference type="PANTHER" id="PTHR31793:SF37">
    <property type="entry name" value="ACYL-COA THIOESTER HYDROLASE YBGC"/>
    <property type="match status" value="1"/>
</dbReference>
<dbReference type="PIRSF" id="PIRSF003230">
    <property type="entry name" value="YbgC"/>
    <property type="match status" value="1"/>
</dbReference>
<dbReference type="Gene3D" id="3.10.129.10">
    <property type="entry name" value="Hotdog Thioesterase"/>
    <property type="match status" value="1"/>
</dbReference>
<sequence>MKMRVYYDDTDAGGIVYHSNYLKFCERARSEYVFSTLNSQPFNDGFCFVVRDIKAKFIKSAKLGDILDIKTKCVELKNASALLHQEIWRENELLFSADINIAHLSHNKPSKMNEKTKQLLANIT</sequence>
<gene>
    <name evidence="4" type="ORF">CINF_0524</name>
</gene>
<proteinExistence type="inferred from homology"/>
<name>A0A7H9CJV4_9BACT</name>
<evidence type="ECO:0000313" key="4">
    <source>
        <dbReference type="EMBL" id="QLI05049.1"/>
    </source>
</evidence>
<dbReference type="Proteomes" id="UP000509414">
    <property type="component" value="Chromosome"/>
</dbReference>
<dbReference type="InterPro" id="IPR006683">
    <property type="entry name" value="Thioestr_dom"/>
</dbReference>